<dbReference type="PANTHER" id="PTHR37200:SF1">
    <property type="entry name" value="RNA-BINDING (RRM_RBD_RNP MOTIFS) FAMILY PROTEIN"/>
    <property type="match status" value="1"/>
</dbReference>
<organism evidence="4 5">
    <name type="scientific">Theobroma cacao</name>
    <name type="common">Cacao</name>
    <name type="synonym">Cocoa</name>
    <dbReference type="NCBI Taxonomy" id="3641"/>
    <lineage>
        <taxon>Eukaryota</taxon>
        <taxon>Viridiplantae</taxon>
        <taxon>Streptophyta</taxon>
        <taxon>Embryophyta</taxon>
        <taxon>Tracheophyta</taxon>
        <taxon>Spermatophyta</taxon>
        <taxon>Magnoliopsida</taxon>
        <taxon>eudicotyledons</taxon>
        <taxon>Gunneridae</taxon>
        <taxon>Pentapetalae</taxon>
        <taxon>rosids</taxon>
        <taxon>malvids</taxon>
        <taxon>Malvales</taxon>
        <taxon>Malvaceae</taxon>
        <taxon>Byttnerioideae</taxon>
        <taxon>Theobroma</taxon>
    </lineage>
</organism>
<dbReference type="eggNOG" id="ENOG502QPWD">
    <property type="taxonomic scope" value="Eukaryota"/>
</dbReference>
<feature type="compositionally biased region" description="Basic and acidic residues" evidence="2">
    <location>
        <begin position="389"/>
        <end position="406"/>
    </location>
</feature>
<dbReference type="InParanoid" id="A0A061E6U3"/>
<dbReference type="PROSITE" id="PS50102">
    <property type="entry name" value="RRM"/>
    <property type="match status" value="1"/>
</dbReference>
<proteinExistence type="predicted"/>
<dbReference type="FunCoup" id="A0A061E6U3">
    <property type="interactions" value="885"/>
</dbReference>
<feature type="domain" description="RRM" evidence="3">
    <location>
        <begin position="194"/>
        <end position="281"/>
    </location>
</feature>
<keyword evidence="5" id="KW-1185">Reference proteome</keyword>
<feature type="region of interest" description="Disordered" evidence="2">
    <location>
        <begin position="331"/>
        <end position="366"/>
    </location>
</feature>
<evidence type="ECO:0000313" key="5">
    <source>
        <dbReference type="Proteomes" id="UP000026915"/>
    </source>
</evidence>
<dbReference type="InterPro" id="IPR035979">
    <property type="entry name" value="RBD_domain_sf"/>
</dbReference>
<dbReference type="Gramene" id="EOY00364">
    <property type="protein sequence ID" value="EOY00364"/>
    <property type="gene ID" value="TCM_010219"/>
</dbReference>
<dbReference type="PANTHER" id="PTHR37200">
    <property type="entry name" value="RNA-BINDING (RRM/RBD/RNP MOTIFS) FAMILY PROTEIN"/>
    <property type="match status" value="1"/>
</dbReference>
<dbReference type="STRING" id="3641.A0A061E6U3"/>
<gene>
    <name evidence="4" type="ORF">TCM_010219</name>
</gene>
<dbReference type="Gene3D" id="3.30.70.330">
    <property type="match status" value="1"/>
</dbReference>
<evidence type="ECO:0000313" key="4">
    <source>
        <dbReference type="EMBL" id="EOY00363.1"/>
    </source>
</evidence>
<sequence length="460" mass="51055">MQKTGTCSTSFCNSTFGFTSLHHGSGSANHSIKQKNTAFSLSFPFRRAIFASSLPPLSQQTHLTFLSVFPNKDSNKLRASAFNKGKNGGTTLYEMDRSDGEEEDEFFDFDDGLDGGDDDCDEGMFLPFGKMKKWLENKPRGFGEGKVYDTSIEDKLLEEIEQSRQAQVVNVNNLKNNPVKSGSKKVAEVVPSGVRVRVVNLPKKKNIHRDLKAAFNGVSGIINISPAVSGNKKTKDPVCKGFAFVDFKREVDATRFVQNFSGHNIMFGRIQKQIKCEMMNSVSQNPAHEELSDKDSITPEVAVPGLGDCPDTDFDMNISCSDLSLDDQDEEFDRVEQGEGRDNLNVISESGPSNGDERAADSMSSNRLERIRALEQKLIARGKQQGVPKEQKGQKLERIRGIEKKPLAKGKQKKDPKEQQVQKLDIPGSAKRLKIKEKALLTGVFSKYGLKTALTWKEES</sequence>
<dbReference type="OMA" id="KCEMINP"/>
<evidence type="ECO:0000256" key="1">
    <source>
        <dbReference type="PROSITE-ProRule" id="PRU00176"/>
    </source>
</evidence>
<keyword evidence="1" id="KW-0694">RNA-binding</keyword>
<name>A0A061E6U3_THECC</name>
<dbReference type="SUPFAM" id="SSF54928">
    <property type="entry name" value="RNA-binding domain, RBD"/>
    <property type="match status" value="1"/>
</dbReference>
<feature type="region of interest" description="Disordered" evidence="2">
    <location>
        <begin position="380"/>
        <end position="425"/>
    </location>
</feature>
<dbReference type="Gramene" id="EOY00363">
    <property type="protein sequence ID" value="EOY00363"/>
    <property type="gene ID" value="TCM_010219"/>
</dbReference>
<protein>
    <submittedName>
        <fullName evidence="4">RNA-binding family protein, putative isoform 1</fullName>
    </submittedName>
</protein>
<dbReference type="CDD" id="cd00590">
    <property type="entry name" value="RRM_SF"/>
    <property type="match status" value="1"/>
</dbReference>
<dbReference type="InterPro" id="IPR012677">
    <property type="entry name" value="Nucleotide-bd_a/b_plait_sf"/>
</dbReference>
<accession>A0A061E6U3</accession>
<evidence type="ECO:0000259" key="3">
    <source>
        <dbReference type="PROSITE" id="PS50102"/>
    </source>
</evidence>
<evidence type="ECO:0000256" key="2">
    <source>
        <dbReference type="SAM" id="MobiDB-lite"/>
    </source>
</evidence>
<dbReference type="Pfam" id="PF00076">
    <property type="entry name" value="RRM_1"/>
    <property type="match status" value="1"/>
</dbReference>
<dbReference type="AlphaFoldDB" id="A0A061E6U3"/>
<dbReference type="EMBL" id="CM001880">
    <property type="protein sequence ID" value="EOY00363.1"/>
    <property type="molecule type" value="Genomic_DNA"/>
</dbReference>
<dbReference type="InterPro" id="IPR000504">
    <property type="entry name" value="RRM_dom"/>
</dbReference>
<reference evidence="4 5" key="1">
    <citation type="journal article" date="2013" name="Genome Biol.">
        <title>The genome sequence of the most widely cultivated cacao type and its use to identify candidate genes regulating pod color.</title>
        <authorList>
            <person name="Motamayor J.C."/>
            <person name="Mockaitis K."/>
            <person name="Schmutz J."/>
            <person name="Haiminen N."/>
            <person name="Iii D.L."/>
            <person name="Cornejo O."/>
            <person name="Findley S.D."/>
            <person name="Zheng P."/>
            <person name="Utro F."/>
            <person name="Royaert S."/>
            <person name="Saski C."/>
            <person name="Jenkins J."/>
            <person name="Podicheti R."/>
            <person name="Zhao M."/>
            <person name="Scheffler B.E."/>
            <person name="Stack J.C."/>
            <person name="Feltus F.A."/>
            <person name="Mustiga G.M."/>
            <person name="Amores F."/>
            <person name="Phillips W."/>
            <person name="Marelli J.P."/>
            <person name="May G.D."/>
            <person name="Shapiro H."/>
            <person name="Ma J."/>
            <person name="Bustamante C.D."/>
            <person name="Schnell R.J."/>
            <person name="Main D."/>
            <person name="Gilbert D."/>
            <person name="Parida L."/>
            <person name="Kuhn D.N."/>
        </authorList>
    </citation>
    <scope>NUCLEOTIDE SEQUENCE [LARGE SCALE GENOMIC DNA]</scope>
    <source>
        <strain evidence="5">cv. Matina 1-6</strain>
    </source>
</reference>
<dbReference type="Proteomes" id="UP000026915">
    <property type="component" value="Chromosome 2"/>
</dbReference>
<dbReference type="EMBL" id="CM001880">
    <property type="protein sequence ID" value="EOY00364.1"/>
    <property type="molecule type" value="Genomic_DNA"/>
</dbReference>
<dbReference type="GO" id="GO:0003723">
    <property type="term" value="F:RNA binding"/>
    <property type="evidence" value="ECO:0007669"/>
    <property type="project" value="UniProtKB-UniRule"/>
</dbReference>
<dbReference type="HOGENOM" id="CLU_030539_0_0_1"/>